<dbReference type="AlphaFoldDB" id="A0A834X794"/>
<protein>
    <recommendedName>
        <fullName evidence="3">RNase H type-1 domain-containing protein</fullName>
    </recommendedName>
</protein>
<dbReference type="Proteomes" id="UP000634136">
    <property type="component" value="Unassembled WGS sequence"/>
</dbReference>
<gene>
    <name evidence="1" type="ORF">G2W53_007876</name>
</gene>
<accession>A0A834X794</accession>
<evidence type="ECO:0000313" key="2">
    <source>
        <dbReference type="Proteomes" id="UP000634136"/>
    </source>
</evidence>
<comment type="caution">
    <text evidence="1">The sequence shown here is derived from an EMBL/GenBank/DDBJ whole genome shotgun (WGS) entry which is preliminary data.</text>
</comment>
<evidence type="ECO:0008006" key="3">
    <source>
        <dbReference type="Google" id="ProtNLM"/>
    </source>
</evidence>
<sequence length="89" mass="9979">MAKTFTAGTMVDIAEALAVFEGMPFATRMCIRDFIVESDSLRVRREGNEVDHILAHVHVNFSSDNSSSHVWLEDYPSSICIALKSDILY</sequence>
<name>A0A834X794_9FABA</name>
<dbReference type="EMBL" id="JAAIUW010000003">
    <property type="protein sequence ID" value="KAF7839394.1"/>
    <property type="molecule type" value="Genomic_DNA"/>
</dbReference>
<proteinExistence type="predicted"/>
<evidence type="ECO:0000313" key="1">
    <source>
        <dbReference type="EMBL" id="KAF7839394.1"/>
    </source>
</evidence>
<keyword evidence="2" id="KW-1185">Reference proteome</keyword>
<organism evidence="1 2">
    <name type="scientific">Senna tora</name>
    <dbReference type="NCBI Taxonomy" id="362788"/>
    <lineage>
        <taxon>Eukaryota</taxon>
        <taxon>Viridiplantae</taxon>
        <taxon>Streptophyta</taxon>
        <taxon>Embryophyta</taxon>
        <taxon>Tracheophyta</taxon>
        <taxon>Spermatophyta</taxon>
        <taxon>Magnoliopsida</taxon>
        <taxon>eudicotyledons</taxon>
        <taxon>Gunneridae</taxon>
        <taxon>Pentapetalae</taxon>
        <taxon>rosids</taxon>
        <taxon>fabids</taxon>
        <taxon>Fabales</taxon>
        <taxon>Fabaceae</taxon>
        <taxon>Caesalpinioideae</taxon>
        <taxon>Cassia clade</taxon>
        <taxon>Senna</taxon>
    </lineage>
</organism>
<reference evidence="1" key="1">
    <citation type="submission" date="2020-09" db="EMBL/GenBank/DDBJ databases">
        <title>Genome-Enabled Discovery of Anthraquinone Biosynthesis in Senna tora.</title>
        <authorList>
            <person name="Kang S.-H."/>
            <person name="Pandey R.P."/>
            <person name="Lee C.-M."/>
            <person name="Sim J.-S."/>
            <person name="Jeong J.-T."/>
            <person name="Choi B.-S."/>
            <person name="Jung M."/>
            <person name="Ginzburg D."/>
            <person name="Zhao K."/>
            <person name="Won S.Y."/>
            <person name="Oh T.-J."/>
            <person name="Yu Y."/>
            <person name="Kim N.-H."/>
            <person name="Lee O.R."/>
            <person name="Lee T.-H."/>
            <person name="Bashyal P."/>
            <person name="Kim T.-S."/>
            <person name="Lee W.-H."/>
            <person name="Kawkins C."/>
            <person name="Kim C.-K."/>
            <person name="Kim J.S."/>
            <person name="Ahn B.O."/>
            <person name="Rhee S.Y."/>
            <person name="Sohng J.K."/>
        </authorList>
    </citation>
    <scope>NUCLEOTIDE SEQUENCE</scope>
    <source>
        <tissue evidence="1">Leaf</tissue>
    </source>
</reference>